<keyword evidence="3" id="KW-0597">Phosphoprotein</keyword>
<dbReference type="SUPFAM" id="SSF47336">
    <property type="entry name" value="ACP-like"/>
    <property type="match status" value="1"/>
</dbReference>
<sequence length="1154" mass="130638">MNLVALLKEVKNKGITLYLNDGKLAFKAPAGAMDKALKSQIVALKVELVELLEKRENAETTQIEPIDRQPGDVLVTSFAQQRLWLLDKIDGGSTHYNIPEALKITGALKLDVVAKAFSSLVSRHESLRTYFVEDDDGQPVQKIQDPGMFDVVVIDFSSMSDEEQQAKVMKCVELDAAKPFDLSCDFMLRVQILKLSDVEHILLVTMHHIASDGWSRGILINEFIALYTAYSQGKENPLEPLPIQYADYAYWQHNWLQGEVLDKQLVYWEEQLVDLPIVHGLPLKSKRPLVQSFTGETYDLIINKQTNKNLNQFCQDNGATLFMGLHAVFSVLLARYSNEIDIVMGSPSANREQPEVASLIGFFMNNLVLRCDLSNNPSFIELIARSKRMLLDAYAHQQVPFEQIVEKLQPERSLSHSPLFQIMLVLQNNDEGTLEIPDIKLSQVQKSDIIAKYDVILNISEKEEGLLLSWEYNTDLFTTDTITGMGRHFEQLLEALLCTPEQDVFKAKMLGEAEYHQQLVTWNNTALSYPKDKCIHELFEAQVEKTPNAIAVVIEDKQLSYRELNQLSNQWAHYLIEQGVNNETLVGICIERSLELMVSVLAILKAGGAYVPLDPAYPKVRLDYMLQDTGLKHLLSRLDLITGLDVSDNVNVIEINPQMYQKKTQDYPATNLKQSDTKKTSDLAYVTYTSGPTGQAKGVMIEHKSLVNNLLSQVDYYSYEENASFIFYSSYCVDGALEEYLLPLIFGGKTVVFSQNKIFDLELFINTLVTQEITKANITPALLLAMKDQLCNIYHRSLLKTLVVGGEKLPTSLAKKLVDTGYEVVNSYGPTECTIDAVRYRYSETIKANTSIIGKAVVNHQLYIMDNNMGLIPIGSYGELYIGGDGLARGYLNNPELTQDRFVNNPYYEADSVNNSKYLYKTGDLVRYLADGNLEYVGRTDEQVKLRGFRIELGEIEHQLSEHEGVDSALVLTIENDIGNKQLIAYLKPELGHETDIDDVGLVPNIQQSLKQVIPDYMIPERFILMHEWPLTHDGKIDRSSLPKPDMSSHKAHYIEPSTATERALIEIWQQILKIETIGINDNFFDVGGNSIRAIKLMTKIDERYELRLPIRTLFELQTVTELAVHIDFLISQQKINIPDVDISADIQQEEVIW</sequence>
<dbReference type="Gene3D" id="3.30.300.30">
    <property type="match status" value="1"/>
</dbReference>
<evidence type="ECO:0000259" key="4">
    <source>
        <dbReference type="PROSITE" id="PS50075"/>
    </source>
</evidence>
<dbReference type="InterPro" id="IPR025110">
    <property type="entry name" value="AMP-bd_C"/>
</dbReference>
<dbReference type="InterPro" id="IPR045851">
    <property type="entry name" value="AMP-bd_C_sf"/>
</dbReference>
<dbReference type="GO" id="GO:0050157">
    <property type="term" value="F:ornithine racemase activity"/>
    <property type="evidence" value="ECO:0007669"/>
    <property type="project" value="UniProtKB-EC"/>
</dbReference>
<dbReference type="OrthoDB" id="9757559at2"/>
<dbReference type="FunFam" id="3.30.559.10:FF:000012">
    <property type="entry name" value="Non-ribosomal peptide synthetase"/>
    <property type="match status" value="1"/>
</dbReference>
<dbReference type="Gene3D" id="3.40.50.980">
    <property type="match status" value="2"/>
</dbReference>
<dbReference type="CDD" id="cd19531">
    <property type="entry name" value="LCL_NRPS-like"/>
    <property type="match status" value="1"/>
</dbReference>
<dbReference type="Pfam" id="PF00550">
    <property type="entry name" value="PP-binding"/>
    <property type="match status" value="1"/>
</dbReference>
<reference evidence="5 6" key="1">
    <citation type="submission" date="2014-08" db="EMBL/GenBank/DDBJ databases">
        <title>Genomic and Phenotypic Diversity of Colwellia psychrerythraea strains from Disparate Marine Basins.</title>
        <authorList>
            <person name="Techtmann S.M."/>
            <person name="Stelling S.C."/>
            <person name="Utturkar S.M."/>
            <person name="Alshibli N."/>
            <person name="Harris A."/>
            <person name="Brown S.D."/>
            <person name="Hazen T.C."/>
        </authorList>
    </citation>
    <scope>NUCLEOTIDE SEQUENCE [LARGE SCALE GENOMIC DNA]</scope>
    <source>
        <strain evidence="5 6">GAB14E</strain>
    </source>
</reference>
<dbReference type="PROSITE" id="PS50075">
    <property type="entry name" value="CARRIER"/>
    <property type="match status" value="1"/>
</dbReference>
<evidence type="ECO:0000256" key="3">
    <source>
        <dbReference type="ARBA" id="ARBA00022553"/>
    </source>
</evidence>
<dbReference type="Gene3D" id="2.30.38.10">
    <property type="entry name" value="Luciferase, Domain 3"/>
    <property type="match status" value="1"/>
</dbReference>
<dbReference type="NCBIfam" id="TIGR01733">
    <property type="entry name" value="AA-adenyl-dom"/>
    <property type="match status" value="1"/>
</dbReference>
<dbReference type="SUPFAM" id="SSF56801">
    <property type="entry name" value="Acetyl-CoA synthetase-like"/>
    <property type="match status" value="1"/>
</dbReference>
<dbReference type="InterPro" id="IPR023213">
    <property type="entry name" value="CAT-like_dom_sf"/>
</dbReference>
<dbReference type="FunFam" id="3.40.50.980:FF:000001">
    <property type="entry name" value="Non-ribosomal peptide synthetase"/>
    <property type="match status" value="1"/>
</dbReference>
<dbReference type="PANTHER" id="PTHR45527:SF1">
    <property type="entry name" value="FATTY ACID SYNTHASE"/>
    <property type="match status" value="1"/>
</dbReference>
<dbReference type="AlphaFoldDB" id="A0A099K916"/>
<dbReference type="Proteomes" id="UP000029868">
    <property type="component" value="Unassembled WGS sequence"/>
</dbReference>
<dbReference type="Gene3D" id="3.30.559.10">
    <property type="entry name" value="Chloramphenicol acetyltransferase-like domain"/>
    <property type="match status" value="1"/>
</dbReference>
<dbReference type="InterPro" id="IPR010071">
    <property type="entry name" value="AA_adenyl_dom"/>
</dbReference>
<keyword evidence="5" id="KW-0413">Isomerase</keyword>
<dbReference type="Gene3D" id="3.30.559.30">
    <property type="entry name" value="Nonribosomal peptide synthetase, condensation domain"/>
    <property type="match status" value="1"/>
</dbReference>
<dbReference type="Pfam" id="PF00501">
    <property type="entry name" value="AMP-binding"/>
    <property type="match status" value="1"/>
</dbReference>
<dbReference type="RefSeq" id="WP_033084518.1">
    <property type="nucleotide sequence ID" value="NZ_JQEC01000074.1"/>
</dbReference>
<dbReference type="PATRIC" id="fig|28229.3.peg.4588"/>
<dbReference type="InterPro" id="IPR000873">
    <property type="entry name" value="AMP-dep_synth/lig_dom"/>
</dbReference>
<dbReference type="GO" id="GO:0031177">
    <property type="term" value="F:phosphopantetheine binding"/>
    <property type="evidence" value="ECO:0007669"/>
    <property type="project" value="TreeGrafter"/>
</dbReference>
<comment type="cofactor">
    <cofactor evidence="1">
        <name>pantetheine 4'-phosphate</name>
        <dbReference type="ChEBI" id="CHEBI:47942"/>
    </cofactor>
</comment>
<dbReference type="Gene3D" id="1.10.10.1830">
    <property type="entry name" value="Non-ribosomal peptide synthase, adenylation domain"/>
    <property type="match status" value="1"/>
</dbReference>
<dbReference type="Pfam" id="PF00668">
    <property type="entry name" value="Condensation"/>
    <property type="match status" value="1"/>
</dbReference>
<dbReference type="InterPro" id="IPR036736">
    <property type="entry name" value="ACP-like_sf"/>
</dbReference>
<dbReference type="CDD" id="cd05930">
    <property type="entry name" value="A_NRPS"/>
    <property type="match status" value="1"/>
</dbReference>
<dbReference type="InterPro" id="IPR001242">
    <property type="entry name" value="Condensation_dom"/>
</dbReference>
<proteinExistence type="predicted"/>
<dbReference type="InterPro" id="IPR009081">
    <property type="entry name" value="PP-bd_ACP"/>
</dbReference>
<evidence type="ECO:0000313" key="6">
    <source>
        <dbReference type="Proteomes" id="UP000029868"/>
    </source>
</evidence>
<evidence type="ECO:0000313" key="5">
    <source>
        <dbReference type="EMBL" id="KGJ86780.1"/>
    </source>
</evidence>
<dbReference type="GO" id="GO:0009239">
    <property type="term" value="P:enterobactin biosynthetic process"/>
    <property type="evidence" value="ECO:0007669"/>
    <property type="project" value="TreeGrafter"/>
</dbReference>
<dbReference type="EC" id="5.1.1.12" evidence="5"/>
<dbReference type="Pfam" id="PF18563">
    <property type="entry name" value="TubC_N"/>
    <property type="match status" value="1"/>
</dbReference>
<dbReference type="GO" id="GO:0043041">
    <property type="term" value="P:amino acid activation for nonribosomal peptide biosynthetic process"/>
    <property type="evidence" value="ECO:0007669"/>
    <property type="project" value="TreeGrafter"/>
</dbReference>
<feature type="domain" description="Carrier" evidence="4">
    <location>
        <begin position="1056"/>
        <end position="1131"/>
    </location>
</feature>
<dbReference type="FunFam" id="1.10.1200.10:FF:000005">
    <property type="entry name" value="Nonribosomal peptide synthetase 1"/>
    <property type="match status" value="1"/>
</dbReference>
<accession>A0A099K916</accession>
<dbReference type="InterPro" id="IPR041464">
    <property type="entry name" value="TubC_N"/>
</dbReference>
<evidence type="ECO:0000256" key="2">
    <source>
        <dbReference type="ARBA" id="ARBA00022450"/>
    </source>
</evidence>
<gene>
    <name evidence="5" type="ORF">GAB14E_4607</name>
</gene>
<dbReference type="Pfam" id="PF13193">
    <property type="entry name" value="AMP-binding_C"/>
    <property type="match status" value="1"/>
</dbReference>
<name>A0A099K916_COLPS</name>
<comment type="caution">
    <text evidence="5">The sequence shown here is derived from an EMBL/GenBank/DDBJ whole genome shotgun (WGS) entry which is preliminary data.</text>
</comment>
<dbReference type="GO" id="GO:0047527">
    <property type="term" value="F:2,3-dihydroxybenzoate-serine ligase activity"/>
    <property type="evidence" value="ECO:0007669"/>
    <property type="project" value="TreeGrafter"/>
</dbReference>
<evidence type="ECO:0000256" key="1">
    <source>
        <dbReference type="ARBA" id="ARBA00001957"/>
    </source>
</evidence>
<dbReference type="EMBL" id="JQEC01000074">
    <property type="protein sequence ID" value="KGJ86780.1"/>
    <property type="molecule type" value="Genomic_DNA"/>
</dbReference>
<dbReference type="GO" id="GO:0009366">
    <property type="term" value="C:enterobactin synthetase complex"/>
    <property type="evidence" value="ECO:0007669"/>
    <property type="project" value="TreeGrafter"/>
</dbReference>
<dbReference type="Gene3D" id="1.10.1200.10">
    <property type="entry name" value="ACP-like"/>
    <property type="match status" value="1"/>
</dbReference>
<dbReference type="InterPro" id="IPR044894">
    <property type="entry name" value="TubC_N_sf"/>
</dbReference>
<dbReference type="SUPFAM" id="SSF52777">
    <property type="entry name" value="CoA-dependent acyltransferases"/>
    <property type="match status" value="2"/>
</dbReference>
<dbReference type="GO" id="GO:0005829">
    <property type="term" value="C:cytosol"/>
    <property type="evidence" value="ECO:0007669"/>
    <property type="project" value="TreeGrafter"/>
</dbReference>
<dbReference type="PANTHER" id="PTHR45527">
    <property type="entry name" value="NONRIBOSOMAL PEPTIDE SYNTHETASE"/>
    <property type="match status" value="1"/>
</dbReference>
<protein>
    <submittedName>
        <fullName evidence="5">Amino acid adenylation domain protein</fullName>
        <ecNumber evidence="5">5.1.1.12</ecNumber>
    </submittedName>
</protein>
<keyword evidence="2" id="KW-0596">Phosphopantetheine</keyword>
<organism evidence="5 6">
    <name type="scientific">Colwellia psychrerythraea</name>
    <name type="common">Vibrio psychroerythus</name>
    <dbReference type="NCBI Taxonomy" id="28229"/>
    <lineage>
        <taxon>Bacteria</taxon>
        <taxon>Pseudomonadati</taxon>
        <taxon>Pseudomonadota</taxon>
        <taxon>Gammaproteobacteria</taxon>
        <taxon>Alteromonadales</taxon>
        <taxon>Colwelliaceae</taxon>
        <taxon>Colwellia</taxon>
    </lineage>
</organism>